<proteinExistence type="predicted"/>
<dbReference type="Proteomes" id="UP001341297">
    <property type="component" value="Unassembled WGS sequence"/>
</dbReference>
<dbReference type="Gene3D" id="3.30.565.40">
    <property type="entry name" value="Fervidobacterium nodosum Rt17-B1 like"/>
    <property type="match status" value="1"/>
</dbReference>
<accession>A0A0J6H539</accession>
<keyword evidence="1" id="KW-1133">Transmembrane helix</keyword>
<feature type="domain" description="DUF3298" evidence="2">
    <location>
        <begin position="190"/>
        <end position="272"/>
    </location>
</feature>
<evidence type="ECO:0000256" key="1">
    <source>
        <dbReference type="SAM" id="Phobius"/>
    </source>
</evidence>
<dbReference type="RefSeq" id="WP_048407122.1">
    <property type="nucleotide sequence ID" value="NZ_CP023481.1"/>
</dbReference>
<dbReference type="STRING" id="1664069.BGLY_0620"/>
<dbReference type="Pfam" id="PF11738">
    <property type="entry name" value="DUF3298"/>
    <property type="match status" value="1"/>
</dbReference>
<dbReference type="AlphaFoldDB" id="A0A0J6H539"/>
<organism evidence="4 6">
    <name type="scientific">Bacillus glycinifermentans</name>
    <dbReference type="NCBI Taxonomy" id="1664069"/>
    <lineage>
        <taxon>Bacteria</taxon>
        <taxon>Bacillati</taxon>
        <taxon>Bacillota</taxon>
        <taxon>Bacilli</taxon>
        <taxon>Bacillales</taxon>
        <taxon>Bacillaceae</taxon>
        <taxon>Bacillus</taxon>
    </lineage>
</organism>
<reference evidence="4 6" key="1">
    <citation type="journal article" date="2015" name="Int. J. Syst. Evol. Microbiol.">
        <title>Bacillus glycinifermentans sp. nov., isolated from fermented soybean paste.</title>
        <authorList>
            <person name="Kim S.J."/>
            <person name="Dunlap C.A."/>
            <person name="Kwon S.W."/>
            <person name="Rooney A.P."/>
        </authorList>
    </citation>
    <scope>NUCLEOTIDE SEQUENCE [LARGE SCALE GENOMIC DNA]</scope>
    <source>
        <strain evidence="4 6">GO-13</strain>
    </source>
</reference>
<name>A0A0J6H539_9BACI</name>
<dbReference type="EMBL" id="LECW02000041">
    <property type="protein sequence ID" value="KRT91008.1"/>
    <property type="molecule type" value="Genomic_DNA"/>
</dbReference>
<dbReference type="Proteomes" id="UP000036168">
    <property type="component" value="Unassembled WGS sequence"/>
</dbReference>
<evidence type="ECO:0000313" key="4">
    <source>
        <dbReference type="EMBL" id="KRT91008.1"/>
    </source>
</evidence>
<protein>
    <submittedName>
        <fullName evidence="4">Anti-sigma factor</fullName>
    </submittedName>
    <submittedName>
        <fullName evidence="5">RsiV family protein</fullName>
    </submittedName>
</protein>
<keyword evidence="1" id="KW-0472">Membrane</keyword>
<dbReference type="Gene3D" id="3.90.640.20">
    <property type="entry name" value="Heat-shock cognate protein, ATPase"/>
    <property type="match status" value="1"/>
</dbReference>
<dbReference type="Pfam" id="PF13739">
    <property type="entry name" value="PdaC"/>
    <property type="match status" value="1"/>
</dbReference>
<keyword evidence="1" id="KW-0812">Transmembrane</keyword>
<feature type="domain" description="Deacetylase PdaC" evidence="3">
    <location>
        <begin position="86"/>
        <end position="160"/>
    </location>
</feature>
<dbReference type="OrthoDB" id="4990at2"/>
<dbReference type="InterPro" id="IPR021729">
    <property type="entry name" value="DUF3298"/>
</dbReference>
<keyword evidence="7" id="KW-1185">Reference proteome</keyword>
<dbReference type="EMBL" id="JARRTL010000012">
    <property type="protein sequence ID" value="MEC0485957.1"/>
    <property type="molecule type" value="Genomic_DNA"/>
</dbReference>
<feature type="transmembrane region" description="Helical" evidence="1">
    <location>
        <begin position="39"/>
        <end position="60"/>
    </location>
</feature>
<comment type="caution">
    <text evidence="4">The sequence shown here is derived from an EMBL/GenBank/DDBJ whole genome shotgun (WGS) entry which is preliminary data.</text>
</comment>
<reference evidence="4" key="2">
    <citation type="submission" date="2015-10" db="EMBL/GenBank/DDBJ databases">
        <authorList>
            <person name="Gilbert D.G."/>
        </authorList>
    </citation>
    <scope>NUCLEOTIDE SEQUENCE</scope>
    <source>
        <strain evidence="4">GO-13</strain>
    </source>
</reference>
<gene>
    <name evidence="4" type="ORF">AB447_223930</name>
    <name evidence="5" type="ORF">P8828_14140</name>
</gene>
<dbReference type="PATRIC" id="fig|1664069.3.peg.372"/>
<evidence type="ECO:0000313" key="7">
    <source>
        <dbReference type="Proteomes" id="UP001341297"/>
    </source>
</evidence>
<dbReference type="InterPro" id="IPR025303">
    <property type="entry name" value="PdaC"/>
</dbReference>
<sequence>MDKKLEQLRKEYKQVPIPQELDEIVEKALQHRPNRKRRIVMWPASIAAAAAVFIFAAVNINPEAAKAMSRIPVIGKVVKAITITEIKQEKDESSIDVKTPALSGLSNRELEKNINKKYVKESQQLYREFMETTSKHKKGHLSIYSDFKTVTDTPELISIRRETEKTQASAYTERRYVTIDKKNGVLLTLKSLFKDKRYVGVISKNIKKQMKQQMKENPDKIYWVGDEEIEPFKQIHADQNFYITEDHKLMISFDEYEVAPGYMGIVEFEIPTGVISNLLVGTRYIR</sequence>
<evidence type="ECO:0000313" key="5">
    <source>
        <dbReference type="EMBL" id="MEC0485957.1"/>
    </source>
</evidence>
<evidence type="ECO:0000259" key="3">
    <source>
        <dbReference type="Pfam" id="PF13739"/>
    </source>
</evidence>
<evidence type="ECO:0000313" key="6">
    <source>
        <dbReference type="Proteomes" id="UP000036168"/>
    </source>
</evidence>
<reference evidence="5 7" key="3">
    <citation type="submission" date="2023-03" db="EMBL/GenBank/DDBJ databases">
        <title>Agriculturally important microbes genome sequencing.</title>
        <authorList>
            <person name="Dunlap C."/>
        </authorList>
    </citation>
    <scope>NUCLEOTIDE SEQUENCE [LARGE SCALE GENOMIC DNA]</scope>
    <source>
        <strain evidence="5 7">CBP-3203</strain>
    </source>
</reference>
<evidence type="ECO:0000259" key="2">
    <source>
        <dbReference type="Pfam" id="PF11738"/>
    </source>
</evidence>
<dbReference type="InterPro" id="IPR037126">
    <property type="entry name" value="PdaC/RsiV-like_sf"/>
</dbReference>